<dbReference type="EMBL" id="WBKA01000002">
    <property type="protein sequence ID" value="KAB1633050.1"/>
    <property type="molecule type" value="Genomic_DNA"/>
</dbReference>
<dbReference type="Pfam" id="PF13242">
    <property type="entry name" value="Hydrolase_like"/>
    <property type="match status" value="1"/>
</dbReference>
<dbReference type="Pfam" id="PF13344">
    <property type="entry name" value="Hydrolase_6"/>
    <property type="match status" value="1"/>
</dbReference>
<sequence length="364" mass="38400">MCPLFRSRRHDPAEPGAAASARIGRREQHALPAEIIADSPLQGRDAVLSDLDGVVYRGSDAVPDATPALERARAAGLSVGFLTNNAARTPETVAAQLCDLGLDAVPDDVVTSPQAAVMLLADHVPAGSAVLVVGGEGLERALTDAGYQVVRHQTPQTRAVVQGFARDVTWADLAEAAFTIAAGAVWIGTNQDWTLPQERGIAPGNGTLISAVHTATGTFPEIAGKPERHLFDLAVTRFRCARPLVVGDRLDTDIEGARRAGLASALVLTGVDGATDLITAPPERRPDFLLATLADLHRPYPLLELAPNGAVCGDAAVRIDGRDVRIERGDPDDPDTIRATAQAVWHSELPVAGLRLPDAYRPAR</sequence>
<dbReference type="Proteomes" id="UP000481339">
    <property type="component" value="Unassembled WGS sequence"/>
</dbReference>
<proteinExistence type="predicted"/>
<evidence type="ECO:0000313" key="3">
    <source>
        <dbReference type="Proteomes" id="UP000481339"/>
    </source>
</evidence>
<dbReference type="PANTHER" id="PTHR19288:SF95">
    <property type="entry name" value="D-GLYCEROL 3-PHOSPHATE PHOSPHATASE"/>
    <property type="match status" value="1"/>
</dbReference>
<organism evidence="2 3">
    <name type="scientific">Pseudoclavibacter caeni</name>
    <dbReference type="NCBI Taxonomy" id="908846"/>
    <lineage>
        <taxon>Bacteria</taxon>
        <taxon>Bacillati</taxon>
        <taxon>Actinomycetota</taxon>
        <taxon>Actinomycetes</taxon>
        <taxon>Micrococcales</taxon>
        <taxon>Microbacteriaceae</taxon>
        <taxon>Pseudoclavibacter</taxon>
    </lineage>
</organism>
<gene>
    <name evidence="2" type="ORF">F8O02_04185</name>
</gene>
<comment type="caution">
    <text evidence="2">The sequence shown here is derived from an EMBL/GenBank/DDBJ whole genome shotgun (WGS) entry which is preliminary data.</text>
</comment>
<name>A0A7C8FXR6_9MICO</name>
<dbReference type="AlphaFoldDB" id="A0A7C8FXR6"/>
<dbReference type="Gene3D" id="3.40.50.1000">
    <property type="entry name" value="HAD superfamily/HAD-like"/>
    <property type="match status" value="2"/>
</dbReference>
<evidence type="ECO:0000256" key="1">
    <source>
        <dbReference type="SAM" id="MobiDB-lite"/>
    </source>
</evidence>
<keyword evidence="2" id="KW-0378">Hydrolase</keyword>
<keyword evidence="3" id="KW-1185">Reference proteome</keyword>
<accession>A0A7C8FXR6</accession>
<dbReference type="InterPro" id="IPR023214">
    <property type="entry name" value="HAD_sf"/>
</dbReference>
<dbReference type="InterPro" id="IPR036412">
    <property type="entry name" value="HAD-like_sf"/>
</dbReference>
<dbReference type="SUPFAM" id="SSF56784">
    <property type="entry name" value="HAD-like"/>
    <property type="match status" value="1"/>
</dbReference>
<dbReference type="GO" id="GO:0016791">
    <property type="term" value="F:phosphatase activity"/>
    <property type="evidence" value="ECO:0007669"/>
    <property type="project" value="TreeGrafter"/>
</dbReference>
<protein>
    <submittedName>
        <fullName evidence="2">HAD-IIA family hydrolase</fullName>
    </submittedName>
</protein>
<evidence type="ECO:0000313" key="2">
    <source>
        <dbReference type="EMBL" id="KAB1633050.1"/>
    </source>
</evidence>
<dbReference type="RefSeq" id="WP_158035972.1">
    <property type="nucleotide sequence ID" value="NZ_BAAAZV010000003.1"/>
</dbReference>
<reference evidence="2 3" key="1">
    <citation type="submission" date="2019-09" db="EMBL/GenBank/DDBJ databases">
        <title>Phylogeny of genus Pseudoclavibacter and closely related genus.</title>
        <authorList>
            <person name="Li Y."/>
        </authorList>
    </citation>
    <scope>NUCLEOTIDE SEQUENCE [LARGE SCALE GENOMIC DNA]</scope>
    <source>
        <strain evidence="2 3">JCM 16921</strain>
    </source>
</reference>
<dbReference type="InterPro" id="IPR006357">
    <property type="entry name" value="HAD-SF_hydro_IIA"/>
</dbReference>
<dbReference type="OrthoDB" id="3400930at2"/>
<dbReference type="PANTHER" id="PTHR19288">
    <property type="entry name" value="4-NITROPHENYLPHOSPHATASE-RELATED"/>
    <property type="match status" value="1"/>
</dbReference>
<feature type="region of interest" description="Disordered" evidence="1">
    <location>
        <begin position="1"/>
        <end position="23"/>
    </location>
</feature>
<dbReference type="GO" id="GO:0005737">
    <property type="term" value="C:cytoplasm"/>
    <property type="evidence" value="ECO:0007669"/>
    <property type="project" value="TreeGrafter"/>
</dbReference>
<dbReference type="NCBIfam" id="TIGR01460">
    <property type="entry name" value="HAD-SF-IIA"/>
    <property type="match status" value="1"/>
</dbReference>